<dbReference type="Proteomes" id="UP001614394">
    <property type="component" value="Unassembled WGS sequence"/>
</dbReference>
<reference evidence="2 3" key="1">
    <citation type="submission" date="2024-10" db="EMBL/GenBank/DDBJ databases">
        <title>The Natural Products Discovery Center: Release of the First 8490 Sequenced Strains for Exploring Actinobacteria Biosynthetic Diversity.</title>
        <authorList>
            <person name="Kalkreuter E."/>
            <person name="Kautsar S.A."/>
            <person name="Yang D."/>
            <person name="Bader C.D."/>
            <person name="Teijaro C.N."/>
            <person name="Fluegel L."/>
            <person name="Davis C.M."/>
            <person name="Simpson J.R."/>
            <person name="Lauterbach L."/>
            <person name="Steele A.D."/>
            <person name="Gui C."/>
            <person name="Meng S."/>
            <person name="Li G."/>
            <person name="Viehrig K."/>
            <person name="Ye F."/>
            <person name="Su P."/>
            <person name="Kiefer A.F."/>
            <person name="Nichols A."/>
            <person name="Cepeda A.J."/>
            <person name="Yan W."/>
            <person name="Fan B."/>
            <person name="Jiang Y."/>
            <person name="Adhikari A."/>
            <person name="Zheng C.-J."/>
            <person name="Schuster L."/>
            <person name="Cowan T.M."/>
            <person name="Smanski M.J."/>
            <person name="Chevrette M.G."/>
            <person name="De Carvalho L.P.S."/>
            <person name="Shen B."/>
        </authorList>
    </citation>
    <scope>NUCLEOTIDE SEQUENCE [LARGE SCALE GENOMIC DNA]</scope>
    <source>
        <strain evidence="2 3">NPDC053399</strain>
    </source>
</reference>
<keyword evidence="1" id="KW-0812">Transmembrane</keyword>
<dbReference type="Pfam" id="PF20226">
    <property type="entry name" value="DUF6585"/>
    <property type="match status" value="1"/>
</dbReference>
<name>A0ABW8CDA6_9ACTN</name>
<evidence type="ECO:0000256" key="1">
    <source>
        <dbReference type="SAM" id="Phobius"/>
    </source>
</evidence>
<dbReference type="RefSeq" id="WP_399652356.1">
    <property type="nucleotide sequence ID" value="NZ_JBITYG010000007.1"/>
</dbReference>
<keyword evidence="1" id="KW-1133">Transmembrane helix</keyword>
<comment type="caution">
    <text evidence="2">The sequence shown here is derived from an EMBL/GenBank/DDBJ whole genome shotgun (WGS) entry which is preliminary data.</text>
</comment>
<evidence type="ECO:0000313" key="3">
    <source>
        <dbReference type="Proteomes" id="UP001614394"/>
    </source>
</evidence>
<gene>
    <name evidence="2" type="ORF">ACIGXA_22945</name>
</gene>
<keyword evidence="1" id="KW-0472">Membrane</keyword>
<evidence type="ECO:0000313" key="2">
    <source>
        <dbReference type="EMBL" id="MFI9103381.1"/>
    </source>
</evidence>
<proteinExistence type="predicted"/>
<dbReference type="InterPro" id="IPR046492">
    <property type="entry name" value="DUF6585"/>
</dbReference>
<accession>A0ABW8CDA6</accession>
<protein>
    <submittedName>
        <fullName evidence="2">DUF6585 family protein</fullName>
    </submittedName>
</protein>
<organism evidence="2 3">
    <name type="scientific">Streptomyces fildesensis</name>
    <dbReference type="NCBI Taxonomy" id="375757"/>
    <lineage>
        <taxon>Bacteria</taxon>
        <taxon>Bacillati</taxon>
        <taxon>Actinomycetota</taxon>
        <taxon>Actinomycetes</taxon>
        <taxon>Kitasatosporales</taxon>
        <taxon>Streptomycetaceae</taxon>
        <taxon>Streptomyces</taxon>
    </lineage>
</organism>
<dbReference type="EMBL" id="JBITYG010000007">
    <property type="protein sequence ID" value="MFI9103381.1"/>
    <property type="molecule type" value="Genomic_DNA"/>
</dbReference>
<feature type="transmembrane region" description="Helical" evidence="1">
    <location>
        <begin position="37"/>
        <end position="61"/>
    </location>
</feature>
<sequence>MTAANTLPPEAGELAAQHHLGALQGAFAPKPVGKALVALHLFATVNLLAMFVIPGLLYYWWLRRLPSFNRKQAAKRLYLFEHGLIVHPQFGDGVIALRWESLRLYQNITQTFINGVPGPTTYIYSAVGPGRTSATITDFYDGPQTWGPWMQHAVVRAQGQPALEAVLEGRTVNFGSFTLSREGLSTHANGRLSWSHVQECRVNAGRVHVMRAGASSPWAGDAVSNVANLHLFLTLAAHLAPE</sequence>
<keyword evidence="3" id="KW-1185">Reference proteome</keyword>